<evidence type="ECO:0000313" key="2">
    <source>
        <dbReference type="Proteomes" id="UP000812287"/>
    </source>
</evidence>
<gene>
    <name evidence="1" type="ORF">BT62DRAFT_879397</name>
</gene>
<sequence>YNHNKEAKELMAGYAIIRKDIVSAKKPLRSESNWCRVYDAWARGVQILYLHC</sequence>
<dbReference type="OrthoDB" id="3058101at2759"/>
<dbReference type="EMBL" id="MU250523">
    <property type="protein sequence ID" value="KAG7452480.1"/>
    <property type="molecule type" value="Genomic_DNA"/>
</dbReference>
<feature type="non-terminal residue" evidence="1">
    <location>
        <position position="1"/>
    </location>
</feature>
<keyword evidence="2" id="KW-1185">Reference proteome</keyword>
<dbReference type="GeneID" id="66104886"/>
<evidence type="ECO:0000313" key="1">
    <source>
        <dbReference type="EMBL" id="KAG7452480.1"/>
    </source>
</evidence>
<accession>A0A9P8AYG6</accession>
<name>A0A9P8AYG6_9AGAR</name>
<reference evidence="1" key="1">
    <citation type="submission" date="2020-11" db="EMBL/GenBank/DDBJ databases">
        <title>Adaptations for nitrogen fixation in a non-lichenized fungal sporocarp promotes dispersal by wood-feeding termites.</title>
        <authorList>
            <consortium name="DOE Joint Genome Institute"/>
            <person name="Koch R.A."/>
            <person name="Yoon G."/>
            <person name="Arayal U."/>
            <person name="Lail K."/>
            <person name="Amirebrahimi M."/>
            <person name="Labutti K."/>
            <person name="Lipzen A."/>
            <person name="Riley R."/>
            <person name="Barry K."/>
            <person name="Henrissat B."/>
            <person name="Grigoriev I.V."/>
            <person name="Herr J.R."/>
            <person name="Aime M.C."/>
        </authorList>
    </citation>
    <scope>NUCLEOTIDE SEQUENCE</scope>
    <source>
        <strain evidence="1">MCA 3950</strain>
    </source>
</reference>
<protein>
    <submittedName>
        <fullName evidence="1">Uncharacterized protein</fullName>
    </submittedName>
</protein>
<proteinExistence type="predicted"/>
<comment type="caution">
    <text evidence="1">The sequence shown here is derived from an EMBL/GenBank/DDBJ whole genome shotgun (WGS) entry which is preliminary data.</text>
</comment>
<organism evidence="1 2">
    <name type="scientific">Guyanagaster necrorhizus</name>
    <dbReference type="NCBI Taxonomy" id="856835"/>
    <lineage>
        <taxon>Eukaryota</taxon>
        <taxon>Fungi</taxon>
        <taxon>Dikarya</taxon>
        <taxon>Basidiomycota</taxon>
        <taxon>Agaricomycotina</taxon>
        <taxon>Agaricomycetes</taxon>
        <taxon>Agaricomycetidae</taxon>
        <taxon>Agaricales</taxon>
        <taxon>Marasmiineae</taxon>
        <taxon>Physalacriaceae</taxon>
        <taxon>Guyanagaster</taxon>
    </lineage>
</organism>
<dbReference type="RefSeq" id="XP_043045980.1">
    <property type="nucleotide sequence ID" value="XM_043182589.1"/>
</dbReference>
<dbReference type="Proteomes" id="UP000812287">
    <property type="component" value="Unassembled WGS sequence"/>
</dbReference>
<dbReference type="AlphaFoldDB" id="A0A9P8AYG6"/>